<comment type="caution">
    <text evidence="3">The sequence shown here is derived from an EMBL/GenBank/DDBJ whole genome shotgun (WGS) entry which is preliminary data.</text>
</comment>
<sequence length="336" mass="37274">MSDVVPSLSRADSPCAIAHAAMALYPPAERGVPRLLCLSENATYRIDLPGGGHRVLRVHRPGYHDATEIRSELAWLDSLHDAGLQVPRPICAMDGERLHHVGTAGMPGRHVVMFDWIDGVEPTPDIDPGSFARLGRITAHLHRHSRAWDRPRDFRRKAWTHATMVGPDAAWGQWQAAHGLDEGARDTVAHAMARAGAELAAYGEDAARFGLIHADLRLANLLIAGERTHIIDFDDCGFSWFMQDLAAALSFFEDHPRMPHWVTHWLRGYETVSHVGDADISVLPALITQRRVQLLAWGASHAHTEQVRSLGPDWNARCVTLCRDYLDGRLARRVGA</sequence>
<dbReference type="RefSeq" id="WP_110094662.1">
    <property type="nucleotide sequence ID" value="NZ_NKUE01000004.1"/>
</dbReference>
<dbReference type="EMBL" id="POTC01000009">
    <property type="protein sequence ID" value="POF63274.1"/>
    <property type="molecule type" value="Genomic_DNA"/>
</dbReference>
<dbReference type="AlphaFoldDB" id="A0A2S3W2Z9"/>
<dbReference type="OrthoDB" id="241498at2"/>
<dbReference type="InterPro" id="IPR002575">
    <property type="entry name" value="Aminoglycoside_PTrfase"/>
</dbReference>
<dbReference type="PANTHER" id="PTHR21064">
    <property type="entry name" value="AMINOGLYCOSIDE PHOSPHOTRANSFERASE DOMAIN-CONTAINING PROTEIN-RELATED"/>
    <property type="match status" value="1"/>
</dbReference>
<dbReference type="Pfam" id="PF01636">
    <property type="entry name" value="APH"/>
    <property type="match status" value="1"/>
</dbReference>
<dbReference type="InterPro" id="IPR050249">
    <property type="entry name" value="Pseudomonas-type_ThrB"/>
</dbReference>
<keyword evidence="4" id="KW-1185">Reference proteome</keyword>
<evidence type="ECO:0000259" key="2">
    <source>
        <dbReference type="Pfam" id="PF01636"/>
    </source>
</evidence>
<dbReference type="Gene3D" id="3.90.1200.10">
    <property type="match status" value="1"/>
</dbReference>
<dbReference type="Gene3D" id="3.30.200.20">
    <property type="entry name" value="Phosphorylase Kinase, domain 1"/>
    <property type="match status" value="1"/>
</dbReference>
<protein>
    <submittedName>
        <fullName evidence="3">Phosphotransferase enzyme family protein</fullName>
    </submittedName>
</protein>
<dbReference type="GO" id="GO:0019202">
    <property type="term" value="F:amino acid kinase activity"/>
    <property type="evidence" value="ECO:0007669"/>
    <property type="project" value="TreeGrafter"/>
</dbReference>
<evidence type="ECO:0000313" key="3">
    <source>
        <dbReference type="EMBL" id="POF63274.1"/>
    </source>
</evidence>
<evidence type="ECO:0000256" key="1">
    <source>
        <dbReference type="ARBA" id="ARBA00038240"/>
    </source>
</evidence>
<feature type="domain" description="Aminoglycoside phosphotransferase" evidence="2">
    <location>
        <begin position="40"/>
        <end position="270"/>
    </location>
</feature>
<dbReference type="Proteomes" id="UP000237344">
    <property type="component" value="Unassembled WGS sequence"/>
</dbReference>
<accession>A0A2S3W2Z9</accession>
<gene>
    <name evidence="3" type="ORF">KMAL_10050</name>
</gene>
<dbReference type="SUPFAM" id="SSF56112">
    <property type="entry name" value="Protein kinase-like (PK-like)"/>
    <property type="match status" value="1"/>
</dbReference>
<dbReference type="PANTHER" id="PTHR21064:SF6">
    <property type="entry name" value="AMINOGLYCOSIDE PHOSPHOTRANSFERASE DOMAIN-CONTAINING PROTEIN"/>
    <property type="match status" value="1"/>
</dbReference>
<dbReference type="InterPro" id="IPR011009">
    <property type="entry name" value="Kinase-like_dom_sf"/>
</dbReference>
<evidence type="ECO:0000313" key="4">
    <source>
        <dbReference type="Proteomes" id="UP000237344"/>
    </source>
</evidence>
<comment type="similarity">
    <text evidence="1">Belongs to the pseudomonas-type ThrB family.</text>
</comment>
<reference evidence="3 4" key="1">
    <citation type="submission" date="2018-01" db="EMBL/GenBank/DDBJ databases">
        <title>Draft Genome Sequence of Komagataeibacter maltaceti LMG 1529, a Vinegar Producing Acetic Acid Bacterium Isolated from Malt Vinegar Brewery Acetifiers.</title>
        <authorList>
            <person name="Zhang Q."/>
            <person name="Hollensteiner J."/>
            <person name="Poehlein A."/>
            <person name="Daniel R."/>
        </authorList>
    </citation>
    <scope>NUCLEOTIDE SEQUENCE [LARGE SCALE GENOMIC DNA]</scope>
    <source>
        <strain evidence="3 4">LMG 1529</strain>
    </source>
</reference>
<organism evidence="3 4">
    <name type="scientific">Novacetimonas maltaceti</name>
    <dbReference type="NCBI Taxonomy" id="1203393"/>
    <lineage>
        <taxon>Bacteria</taxon>
        <taxon>Pseudomonadati</taxon>
        <taxon>Pseudomonadota</taxon>
        <taxon>Alphaproteobacteria</taxon>
        <taxon>Acetobacterales</taxon>
        <taxon>Acetobacteraceae</taxon>
        <taxon>Novacetimonas</taxon>
    </lineage>
</organism>
<proteinExistence type="inferred from homology"/>
<name>A0A2S3W2Z9_9PROT</name>
<keyword evidence="3" id="KW-0808">Transferase</keyword>